<keyword evidence="2" id="KW-0723">Serine/threonine-protein kinase</keyword>
<evidence type="ECO:0000256" key="14">
    <source>
        <dbReference type="SAM" id="SignalP"/>
    </source>
</evidence>
<evidence type="ECO:0000256" key="6">
    <source>
        <dbReference type="ARBA" id="ARBA00022741"/>
    </source>
</evidence>
<keyword evidence="7" id="KW-0418">Kinase</keyword>
<keyword evidence="9 13" id="KW-1133">Transmembrane helix</keyword>
<comment type="subcellular location">
    <subcellularLocation>
        <location evidence="1">Membrane</location>
        <topology evidence="1">Single-pass type I membrane protein</topology>
    </subcellularLocation>
</comment>
<proteinExistence type="predicted"/>
<dbReference type="InterPro" id="IPR000719">
    <property type="entry name" value="Prot_kinase_dom"/>
</dbReference>
<keyword evidence="11" id="KW-0325">Glycoprotein</keyword>
<evidence type="ECO:0000256" key="10">
    <source>
        <dbReference type="ARBA" id="ARBA00023136"/>
    </source>
</evidence>
<dbReference type="InterPro" id="IPR011009">
    <property type="entry name" value="Kinase-like_dom_sf"/>
</dbReference>
<keyword evidence="6 12" id="KW-0547">Nucleotide-binding</keyword>
<dbReference type="EnsemblPlants" id="PGSC0003DMT400040935">
    <property type="protein sequence ID" value="PGSC0003DMT400040935"/>
    <property type="gene ID" value="PGSC0003DMG400015834"/>
</dbReference>
<dbReference type="PROSITE" id="PS00107">
    <property type="entry name" value="PROTEIN_KINASE_ATP"/>
    <property type="match status" value="1"/>
</dbReference>
<reference evidence="16" key="2">
    <citation type="submission" date="2015-06" db="UniProtKB">
        <authorList>
            <consortium name="EnsemblPlants"/>
        </authorList>
    </citation>
    <scope>IDENTIFICATION</scope>
    <source>
        <strain evidence="16">DM1-3 516 R44</strain>
    </source>
</reference>
<keyword evidence="17" id="KW-1185">Reference proteome</keyword>
<dbReference type="GO" id="GO:0005524">
    <property type="term" value="F:ATP binding"/>
    <property type="evidence" value="ECO:0007669"/>
    <property type="project" value="UniProtKB-UniRule"/>
</dbReference>
<dbReference type="GO" id="GO:0004674">
    <property type="term" value="F:protein serine/threonine kinase activity"/>
    <property type="evidence" value="ECO:0007669"/>
    <property type="project" value="UniProtKB-KW"/>
</dbReference>
<dbReference type="FunFam" id="3.30.200.20:FF:000178">
    <property type="entry name" value="serine/threonine-protein kinase PBS1-like"/>
    <property type="match status" value="1"/>
</dbReference>
<feature type="binding site" evidence="12">
    <location>
        <position position="282"/>
    </location>
    <ligand>
        <name>ATP</name>
        <dbReference type="ChEBI" id="CHEBI:30616"/>
    </ligand>
</feature>
<dbReference type="InterPro" id="IPR025287">
    <property type="entry name" value="WAK_GUB"/>
</dbReference>
<dbReference type="SUPFAM" id="SSF56112">
    <property type="entry name" value="Protein kinase-like (PK-like)"/>
    <property type="match status" value="1"/>
</dbReference>
<dbReference type="InParanoid" id="M1BAN3"/>
<sequence>MLFLYDLTSFFLLILVICTIPSCYSYSFEGESVNCEDAYNCGSIHGVKYPFWGGGSRSSLCGNHDLYLQCQDNQTTLSVLYVYGKLIGYRPSEFHVLSINQSSLKMRMVHDNHWKNVCPESSSLYSLYKYNTTLINGLSILVPLVSTAYNKLWDATLTLQEAVDEGFEVDYSDASYGTQANTNKIHLATGISIAGIGMLICLGIWYTQYRESFYKCIQLISGKTEDQSLEALLKQYGSLAPRRYSYWEIKKMTHGFKDKLGEGGYGGVYKGELSDGRAVAVKILKASKGDGEEFINEVASISQTSHVNVVSLLGYCLDGSKRALIYDFMPNGSLEKYIYGDGSLLGLNKLYQIAVGIAKGLEYLHRGCNTRILHFDIKPHNILLDEEFCPKISDFGLAKLCTRKESIVSMLGARGTIGYIAPEVISRSFGGVSHKSDVYSYGMMVLEMVGGRKNVKEEVSHTSEIYFPYWAYQHIQLDDDLKLRGIIDIEEEEETARKMILVGLWCIQTDPAQRPSMSKVIDMLEGSLVLEIPPKPLLCTPYCSGRHSLNTQAMPLNASVISPSSSSLCSTEELATFIGTAAKDGTF</sequence>
<dbReference type="PROSITE" id="PS00108">
    <property type="entry name" value="PROTEIN_KINASE_ST"/>
    <property type="match status" value="1"/>
</dbReference>
<keyword evidence="4 13" id="KW-0812">Transmembrane</keyword>
<dbReference type="Pfam" id="PF13947">
    <property type="entry name" value="GUB_WAK_bind"/>
    <property type="match status" value="1"/>
</dbReference>
<evidence type="ECO:0000256" key="13">
    <source>
        <dbReference type="SAM" id="Phobius"/>
    </source>
</evidence>
<keyword evidence="10 13" id="KW-0472">Membrane</keyword>
<evidence type="ECO:0000256" key="12">
    <source>
        <dbReference type="PROSITE-ProRule" id="PRU10141"/>
    </source>
</evidence>
<evidence type="ECO:0000259" key="15">
    <source>
        <dbReference type="PROSITE" id="PS50011"/>
    </source>
</evidence>
<evidence type="ECO:0000256" key="11">
    <source>
        <dbReference type="ARBA" id="ARBA00023180"/>
    </source>
</evidence>
<protein>
    <submittedName>
        <fullName evidence="16">Serine/threonine kinase</fullName>
    </submittedName>
</protein>
<dbReference type="GO" id="GO:0030247">
    <property type="term" value="F:polysaccharide binding"/>
    <property type="evidence" value="ECO:0007669"/>
    <property type="project" value="InterPro"/>
</dbReference>
<feature type="signal peptide" evidence="14">
    <location>
        <begin position="1"/>
        <end position="25"/>
    </location>
</feature>
<dbReference type="OMA" id="CEDAYNC"/>
<dbReference type="Gramene" id="PGSC0003DMT400040935">
    <property type="protein sequence ID" value="PGSC0003DMT400040935"/>
    <property type="gene ID" value="PGSC0003DMG400015834"/>
</dbReference>
<keyword evidence="5 14" id="KW-0732">Signal</keyword>
<evidence type="ECO:0000256" key="9">
    <source>
        <dbReference type="ARBA" id="ARBA00022989"/>
    </source>
</evidence>
<dbReference type="AlphaFoldDB" id="M1BAN3"/>
<keyword evidence="3" id="KW-0808">Transferase</keyword>
<evidence type="ECO:0000256" key="4">
    <source>
        <dbReference type="ARBA" id="ARBA00022692"/>
    </source>
</evidence>
<dbReference type="InterPro" id="IPR045874">
    <property type="entry name" value="LRK10/LRL21-25-like"/>
</dbReference>
<dbReference type="GO" id="GO:0016020">
    <property type="term" value="C:membrane"/>
    <property type="evidence" value="ECO:0007669"/>
    <property type="project" value="UniProtKB-SubCell"/>
</dbReference>
<dbReference type="PaxDb" id="4113-PGSC0003DMT400040935"/>
<dbReference type="eggNOG" id="KOG1187">
    <property type="taxonomic scope" value="Eukaryota"/>
</dbReference>
<dbReference type="FunFam" id="1.10.510.10:FF:000590">
    <property type="entry name" value="PR5-like receptor kinase"/>
    <property type="match status" value="1"/>
</dbReference>
<evidence type="ECO:0000256" key="8">
    <source>
        <dbReference type="ARBA" id="ARBA00022840"/>
    </source>
</evidence>
<evidence type="ECO:0000313" key="17">
    <source>
        <dbReference type="Proteomes" id="UP000011115"/>
    </source>
</evidence>
<dbReference type="Pfam" id="PF00069">
    <property type="entry name" value="Pkinase"/>
    <property type="match status" value="1"/>
</dbReference>
<dbReference type="InterPro" id="IPR008271">
    <property type="entry name" value="Ser/Thr_kinase_AS"/>
</dbReference>
<evidence type="ECO:0000313" key="16">
    <source>
        <dbReference type="EnsemblPlants" id="PGSC0003DMT400040935"/>
    </source>
</evidence>
<evidence type="ECO:0000256" key="7">
    <source>
        <dbReference type="ARBA" id="ARBA00022777"/>
    </source>
</evidence>
<evidence type="ECO:0000256" key="1">
    <source>
        <dbReference type="ARBA" id="ARBA00004479"/>
    </source>
</evidence>
<dbReference type="HOGENOM" id="CLU_000288_115_3_1"/>
<evidence type="ECO:0000256" key="2">
    <source>
        <dbReference type="ARBA" id="ARBA00022527"/>
    </source>
</evidence>
<feature type="chain" id="PRO_5004012026" evidence="14">
    <location>
        <begin position="26"/>
        <end position="587"/>
    </location>
</feature>
<feature type="transmembrane region" description="Helical" evidence="13">
    <location>
        <begin position="185"/>
        <end position="206"/>
    </location>
</feature>
<accession>M1BAN3</accession>
<dbReference type="InterPro" id="IPR017441">
    <property type="entry name" value="Protein_kinase_ATP_BS"/>
</dbReference>
<dbReference type="PROSITE" id="PS50011">
    <property type="entry name" value="PROTEIN_KINASE_DOM"/>
    <property type="match status" value="1"/>
</dbReference>
<dbReference type="Proteomes" id="UP000011115">
    <property type="component" value="Unassembled WGS sequence"/>
</dbReference>
<organism evidence="16 17">
    <name type="scientific">Solanum tuberosum</name>
    <name type="common">Potato</name>
    <dbReference type="NCBI Taxonomy" id="4113"/>
    <lineage>
        <taxon>Eukaryota</taxon>
        <taxon>Viridiplantae</taxon>
        <taxon>Streptophyta</taxon>
        <taxon>Embryophyta</taxon>
        <taxon>Tracheophyta</taxon>
        <taxon>Spermatophyta</taxon>
        <taxon>Magnoliopsida</taxon>
        <taxon>eudicotyledons</taxon>
        <taxon>Gunneridae</taxon>
        <taxon>Pentapetalae</taxon>
        <taxon>asterids</taxon>
        <taxon>lamiids</taxon>
        <taxon>Solanales</taxon>
        <taxon>Solanaceae</taxon>
        <taxon>Solanoideae</taxon>
        <taxon>Solaneae</taxon>
        <taxon>Solanum</taxon>
    </lineage>
</organism>
<dbReference type="SMART" id="SM00220">
    <property type="entry name" value="S_TKc"/>
    <property type="match status" value="1"/>
</dbReference>
<reference evidence="17" key="1">
    <citation type="journal article" date="2011" name="Nature">
        <title>Genome sequence and analysis of the tuber crop potato.</title>
        <authorList>
            <consortium name="The Potato Genome Sequencing Consortium"/>
        </authorList>
    </citation>
    <scope>NUCLEOTIDE SEQUENCE [LARGE SCALE GENOMIC DNA]</scope>
    <source>
        <strain evidence="17">cv. DM1-3 516 R44</strain>
    </source>
</reference>
<dbReference type="Gene3D" id="3.30.200.20">
    <property type="entry name" value="Phosphorylase Kinase, domain 1"/>
    <property type="match status" value="1"/>
</dbReference>
<evidence type="ECO:0000256" key="5">
    <source>
        <dbReference type="ARBA" id="ARBA00022729"/>
    </source>
</evidence>
<dbReference type="PANTHER" id="PTHR27009">
    <property type="entry name" value="RUST RESISTANCE KINASE LR10-RELATED"/>
    <property type="match status" value="1"/>
</dbReference>
<name>M1BAN3_SOLTU</name>
<evidence type="ECO:0000256" key="3">
    <source>
        <dbReference type="ARBA" id="ARBA00022679"/>
    </source>
</evidence>
<dbReference type="Gene3D" id="1.10.510.10">
    <property type="entry name" value="Transferase(Phosphotransferase) domain 1"/>
    <property type="match status" value="1"/>
</dbReference>
<keyword evidence="8 12" id="KW-0067">ATP-binding</keyword>
<feature type="domain" description="Protein kinase" evidence="15">
    <location>
        <begin position="254"/>
        <end position="538"/>
    </location>
</feature>